<organism evidence="2 3">
    <name type="scientific">Ahrensia marina</name>
    <dbReference type="NCBI Taxonomy" id="1514904"/>
    <lineage>
        <taxon>Bacteria</taxon>
        <taxon>Pseudomonadati</taxon>
        <taxon>Pseudomonadota</taxon>
        <taxon>Alphaproteobacteria</taxon>
        <taxon>Hyphomicrobiales</taxon>
        <taxon>Ahrensiaceae</taxon>
        <taxon>Ahrensia</taxon>
    </lineage>
</organism>
<sequence>MKKLLSAALVSASVLGATVPGFAGEGEGVVAAIEPATGTIMLEDGTAWTVGADVDVSALAVGDSIKVTYEDGTTVLTSVEKM</sequence>
<dbReference type="PATRIC" id="fig|1514904.3.peg.266"/>
<dbReference type="OrthoDB" id="8116217at2"/>
<reference evidence="2 3" key="1">
    <citation type="submission" date="2015-01" db="EMBL/GenBank/DDBJ databases">
        <title>Ahrensia donghaiensis sp. nov., a novel dimethylsulphoniopropionate-cleavage bacterium isolated from seawater and emended descriptions of the genus Ahrensia and Ahrensia kielensis.</title>
        <authorList>
            <person name="Liu J."/>
        </authorList>
    </citation>
    <scope>NUCLEOTIDE SEQUENCE [LARGE SCALE GENOMIC DNA]</scope>
    <source>
        <strain evidence="2 3">LZD062</strain>
    </source>
</reference>
<accession>A0A0M9GQC8</accession>
<feature type="chain" id="PRO_5005836585" description="DUF1344 domain-containing protein" evidence="1">
    <location>
        <begin position="24"/>
        <end position="82"/>
    </location>
</feature>
<dbReference type="Pfam" id="PF07076">
    <property type="entry name" value="DUF1344"/>
    <property type="match status" value="1"/>
</dbReference>
<evidence type="ECO:0008006" key="4">
    <source>
        <dbReference type="Google" id="ProtNLM"/>
    </source>
</evidence>
<evidence type="ECO:0000313" key="2">
    <source>
        <dbReference type="EMBL" id="KPB02926.1"/>
    </source>
</evidence>
<dbReference type="InterPro" id="IPR009780">
    <property type="entry name" value="DUF1344"/>
</dbReference>
<keyword evidence="1" id="KW-0732">Signal</keyword>
<evidence type="ECO:0000256" key="1">
    <source>
        <dbReference type="SAM" id="SignalP"/>
    </source>
</evidence>
<dbReference type="Proteomes" id="UP000038011">
    <property type="component" value="Unassembled WGS sequence"/>
</dbReference>
<feature type="signal peptide" evidence="1">
    <location>
        <begin position="1"/>
        <end position="23"/>
    </location>
</feature>
<keyword evidence="3" id="KW-1185">Reference proteome</keyword>
<name>A0A0M9GQC8_9HYPH</name>
<dbReference type="EMBL" id="JXMU01000001">
    <property type="protein sequence ID" value="KPB02926.1"/>
    <property type="molecule type" value="Genomic_DNA"/>
</dbReference>
<protein>
    <recommendedName>
        <fullName evidence="4">DUF1344 domain-containing protein</fullName>
    </recommendedName>
</protein>
<evidence type="ECO:0000313" key="3">
    <source>
        <dbReference type="Proteomes" id="UP000038011"/>
    </source>
</evidence>
<gene>
    <name evidence="2" type="ORF">SU32_01280</name>
</gene>
<dbReference type="AlphaFoldDB" id="A0A0M9GQC8"/>
<comment type="caution">
    <text evidence="2">The sequence shown here is derived from an EMBL/GenBank/DDBJ whole genome shotgun (WGS) entry which is preliminary data.</text>
</comment>
<proteinExistence type="predicted"/>
<dbReference type="RefSeq" id="WP_053997499.1">
    <property type="nucleotide sequence ID" value="NZ_JXMU01000001.1"/>
</dbReference>